<keyword evidence="3" id="KW-1185">Reference proteome</keyword>
<evidence type="ECO:0000313" key="3">
    <source>
        <dbReference type="Proteomes" id="UP001153678"/>
    </source>
</evidence>
<accession>A0A9W4TD40</accession>
<feature type="non-terminal residue" evidence="2">
    <location>
        <position position="1"/>
    </location>
</feature>
<sequence>KIPKLSSLALSQININEDPQEESSSITSNLNINYNSQNDTQLDISDDRNEI</sequence>
<feature type="region of interest" description="Disordered" evidence="1">
    <location>
        <begin position="16"/>
        <end position="51"/>
    </location>
</feature>
<proteinExistence type="predicted"/>
<name>A0A9W4TD40_9GLOM</name>
<protein>
    <submittedName>
        <fullName evidence="2">11941_t:CDS:1</fullName>
    </submittedName>
</protein>
<gene>
    <name evidence="2" type="ORF">FWILDA_LOCUS19886</name>
</gene>
<dbReference type="Proteomes" id="UP001153678">
    <property type="component" value="Unassembled WGS sequence"/>
</dbReference>
<dbReference type="EMBL" id="CAMKVN010026415">
    <property type="protein sequence ID" value="CAI2201077.1"/>
    <property type="molecule type" value="Genomic_DNA"/>
</dbReference>
<dbReference type="AlphaFoldDB" id="A0A9W4TD40"/>
<evidence type="ECO:0000256" key="1">
    <source>
        <dbReference type="SAM" id="MobiDB-lite"/>
    </source>
</evidence>
<feature type="compositionally biased region" description="Polar residues" evidence="1">
    <location>
        <begin position="16"/>
        <end position="43"/>
    </location>
</feature>
<organism evidence="2 3">
    <name type="scientific">Funneliformis geosporum</name>
    <dbReference type="NCBI Taxonomy" id="1117311"/>
    <lineage>
        <taxon>Eukaryota</taxon>
        <taxon>Fungi</taxon>
        <taxon>Fungi incertae sedis</taxon>
        <taxon>Mucoromycota</taxon>
        <taxon>Glomeromycotina</taxon>
        <taxon>Glomeromycetes</taxon>
        <taxon>Glomerales</taxon>
        <taxon>Glomeraceae</taxon>
        <taxon>Funneliformis</taxon>
    </lineage>
</organism>
<feature type="non-terminal residue" evidence="2">
    <location>
        <position position="51"/>
    </location>
</feature>
<comment type="caution">
    <text evidence="2">The sequence shown here is derived from an EMBL/GenBank/DDBJ whole genome shotgun (WGS) entry which is preliminary data.</text>
</comment>
<reference evidence="2" key="1">
    <citation type="submission" date="2022-08" db="EMBL/GenBank/DDBJ databases">
        <authorList>
            <person name="Kallberg Y."/>
            <person name="Tangrot J."/>
            <person name="Rosling A."/>
        </authorList>
    </citation>
    <scope>NUCLEOTIDE SEQUENCE</scope>
    <source>
        <strain evidence="2">Wild A</strain>
    </source>
</reference>
<evidence type="ECO:0000313" key="2">
    <source>
        <dbReference type="EMBL" id="CAI2201077.1"/>
    </source>
</evidence>